<dbReference type="InterPro" id="IPR006575">
    <property type="entry name" value="RWD_dom"/>
</dbReference>
<feature type="compositionally biased region" description="Low complexity" evidence="1">
    <location>
        <begin position="231"/>
        <end position="241"/>
    </location>
</feature>
<name>A0A8K0CG14_IGNLU</name>
<feature type="domain" description="RWD" evidence="2">
    <location>
        <begin position="12"/>
        <end position="119"/>
    </location>
</feature>
<dbReference type="PROSITE" id="PS50908">
    <property type="entry name" value="RWD"/>
    <property type="match status" value="1"/>
</dbReference>
<feature type="compositionally biased region" description="Acidic residues" evidence="1">
    <location>
        <begin position="219"/>
        <end position="230"/>
    </location>
</feature>
<evidence type="ECO:0000313" key="3">
    <source>
        <dbReference type="EMBL" id="KAF2885529.1"/>
    </source>
</evidence>
<dbReference type="SUPFAM" id="SSF54495">
    <property type="entry name" value="UBC-like"/>
    <property type="match status" value="1"/>
</dbReference>
<accession>A0A8K0CG14</accession>
<dbReference type="Proteomes" id="UP000801492">
    <property type="component" value="Unassembled WGS sequence"/>
</dbReference>
<reference evidence="3" key="1">
    <citation type="submission" date="2019-08" db="EMBL/GenBank/DDBJ databases">
        <title>The genome of the North American firefly Photinus pyralis.</title>
        <authorList>
            <consortium name="Photinus pyralis genome working group"/>
            <person name="Fallon T.R."/>
            <person name="Sander Lower S.E."/>
            <person name="Weng J.-K."/>
        </authorList>
    </citation>
    <scope>NUCLEOTIDE SEQUENCE</scope>
    <source>
        <strain evidence="3">TRF0915ILg1</strain>
        <tissue evidence="3">Whole body</tissue>
    </source>
</reference>
<gene>
    <name evidence="3" type="ORF">ILUMI_20679</name>
</gene>
<dbReference type="SMART" id="SM00591">
    <property type="entry name" value="RWD"/>
    <property type="match status" value="1"/>
</dbReference>
<keyword evidence="4" id="KW-1185">Reference proteome</keyword>
<evidence type="ECO:0000256" key="1">
    <source>
        <dbReference type="SAM" id="MobiDB-lite"/>
    </source>
</evidence>
<organism evidence="3 4">
    <name type="scientific">Ignelater luminosus</name>
    <name type="common">Cucubano</name>
    <name type="synonym">Pyrophorus luminosus</name>
    <dbReference type="NCBI Taxonomy" id="2038154"/>
    <lineage>
        <taxon>Eukaryota</taxon>
        <taxon>Metazoa</taxon>
        <taxon>Ecdysozoa</taxon>
        <taxon>Arthropoda</taxon>
        <taxon>Hexapoda</taxon>
        <taxon>Insecta</taxon>
        <taxon>Pterygota</taxon>
        <taxon>Neoptera</taxon>
        <taxon>Endopterygota</taxon>
        <taxon>Coleoptera</taxon>
        <taxon>Polyphaga</taxon>
        <taxon>Elateriformia</taxon>
        <taxon>Elateroidea</taxon>
        <taxon>Elateridae</taxon>
        <taxon>Agrypninae</taxon>
        <taxon>Pyrophorini</taxon>
        <taxon>Ignelater</taxon>
    </lineage>
</organism>
<dbReference type="AlphaFoldDB" id="A0A8K0CG14"/>
<dbReference type="FunFam" id="3.10.110.10:FF:000075">
    <property type="entry name" value="RWD domain-containing protein (Gir2)"/>
    <property type="match status" value="1"/>
</dbReference>
<evidence type="ECO:0000313" key="4">
    <source>
        <dbReference type="Proteomes" id="UP000801492"/>
    </source>
</evidence>
<dbReference type="OrthoDB" id="277175at2759"/>
<dbReference type="CDD" id="cd23816">
    <property type="entry name" value="RWD_RWDD1"/>
    <property type="match status" value="1"/>
</dbReference>
<dbReference type="Pfam" id="PF16543">
    <property type="entry name" value="DFRP_C"/>
    <property type="match status" value="1"/>
</dbReference>
<dbReference type="InterPro" id="IPR040213">
    <property type="entry name" value="GIR2-like"/>
</dbReference>
<dbReference type="PANTHER" id="PTHR12292">
    <property type="entry name" value="RWD DOMAIN-CONTAINING PROTEIN"/>
    <property type="match status" value="1"/>
</dbReference>
<dbReference type="Gene3D" id="3.10.110.10">
    <property type="entry name" value="Ubiquitin Conjugating Enzyme"/>
    <property type="match status" value="1"/>
</dbReference>
<proteinExistence type="predicted"/>
<sequence>MVVMDYKEEQNGEFEALESIYYGDVRAITTEPFHKFSIPIRSEEYNADVESGLACDLVFTYTAKYPDEQPVIELEEPINIEEHHQKELLAHLDEQAKENLGMVMIFTLVSSAQEWLNVKWDDIKKRQDEEKLRKEKELEELEMKKFEGTKVTVESFLAWKKQFEEDLGIRKKKETNEKENRKLTGRELFITDNTLNESDLKFLDGEEVQVDESLFQDLEDLDIDDEDDPDFNPNNYNSDSS</sequence>
<dbReference type="Pfam" id="PF05773">
    <property type="entry name" value="RWD"/>
    <property type="match status" value="1"/>
</dbReference>
<dbReference type="InterPro" id="IPR016135">
    <property type="entry name" value="UBQ-conjugating_enzyme/RWD"/>
</dbReference>
<protein>
    <recommendedName>
        <fullName evidence="2">RWD domain-containing protein</fullName>
    </recommendedName>
</protein>
<comment type="caution">
    <text evidence="3">The sequence shown here is derived from an EMBL/GenBank/DDBJ whole genome shotgun (WGS) entry which is preliminary data.</text>
</comment>
<feature type="region of interest" description="Disordered" evidence="1">
    <location>
        <begin position="219"/>
        <end position="241"/>
    </location>
</feature>
<dbReference type="InterPro" id="IPR032378">
    <property type="entry name" value="ZC3H15/TMA46_C"/>
</dbReference>
<dbReference type="EMBL" id="VTPC01089916">
    <property type="protein sequence ID" value="KAF2885529.1"/>
    <property type="molecule type" value="Genomic_DNA"/>
</dbReference>
<evidence type="ECO:0000259" key="2">
    <source>
        <dbReference type="PROSITE" id="PS50908"/>
    </source>
</evidence>